<feature type="binding site" evidence="6">
    <location>
        <position position="106"/>
    </location>
    <ligand>
        <name>Zn(2+)</name>
        <dbReference type="ChEBI" id="CHEBI:29105"/>
    </ligand>
</feature>
<gene>
    <name evidence="6 8" type="primary">mtnB</name>
    <name evidence="8" type="ORF">EHS13_19045</name>
</gene>
<dbReference type="KEGG" id="ppsc:EHS13_19045"/>
<evidence type="ECO:0000256" key="3">
    <source>
        <dbReference type="ARBA" id="ARBA00022833"/>
    </source>
</evidence>
<evidence type="ECO:0000256" key="4">
    <source>
        <dbReference type="ARBA" id="ARBA00023167"/>
    </source>
</evidence>
<evidence type="ECO:0000313" key="8">
    <source>
        <dbReference type="EMBL" id="QGQ96827.1"/>
    </source>
</evidence>
<name>A0A6B8RLV7_9BACL</name>
<dbReference type="GO" id="GO:0008270">
    <property type="term" value="F:zinc ion binding"/>
    <property type="evidence" value="ECO:0007669"/>
    <property type="project" value="UniProtKB-UniRule"/>
</dbReference>
<dbReference type="RefSeq" id="WP_155701904.1">
    <property type="nucleotide sequence ID" value="NZ_CP034235.1"/>
</dbReference>
<evidence type="ECO:0000313" key="9">
    <source>
        <dbReference type="Proteomes" id="UP000426246"/>
    </source>
</evidence>
<keyword evidence="3 6" id="KW-0862">Zinc</keyword>
<dbReference type="InterPro" id="IPR001303">
    <property type="entry name" value="Aldolase_II/adducin_N"/>
</dbReference>
<keyword evidence="1 6" id="KW-0028">Amino-acid biosynthesis</keyword>
<proteinExistence type="inferred from homology"/>
<dbReference type="GO" id="GO:0046570">
    <property type="term" value="F:methylthioribulose 1-phosphate dehydratase activity"/>
    <property type="evidence" value="ECO:0007669"/>
    <property type="project" value="UniProtKB-UniRule"/>
</dbReference>
<organism evidence="8 9">
    <name type="scientific">Paenibacillus psychroresistens</name>
    <dbReference type="NCBI Taxonomy" id="1778678"/>
    <lineage>
        <taxon>Bacteria</taxon>
        <taxon>Bacillati</taxon>
        <taxon>Bacillota</taxon>
        <taxon>Bacilli</taxon>
        <taxon>Bacillales</taxon>
        <taxon>Paenibacillaceae</taxon>
        <taxon>Paenibacillus</taxon>
    </lineage>
</organism>
<evidence type="ECO:0000256" key="5">
    <source>
        <dbReference type="ARBA" id="ARBA00023239"/>
    </source>
</evidence>
<evidence type="ECO:0000259" key="7">
    <source>
        <dbReference type="SMART" id="SM01007"/>
    </source>
</evidence>
<dbReference type="PANTHER" id="PTHR10640">
    <property type="entry name" value="METHYLTHIORIBULOSE-1-PHOSPHATE DEHYDRATASE"/>
    <property type="match status" value="1"/>
</dbReference>
<dbReference type="InterPro" id="IPR017714">
    <property type="entry name" value="MethylthioRu-1-P_deHdtase_MtnB"/>
</dbReference>
<dbReference type="GO" id="GO:0019509">
    <property type="term" value="P:L-methionine salvage from methylthioadenosine"/>
    <property type="evidence" value="ECO:0007669"/>
    <property type="project" value="UniProtKB-UniRule"/>
</dbReference>
<keyword evidence="2 6" id="KW-0479">Metal-binding</keyword>
<evidence type="ECO:0000256" key="2">
    <source>
        <dbReference type="ARBA" id="ARBA00022723"/>
    </source>
</evidence>
<sequence length="219" mass="24506">MSSPITLEQKQRAYSELSTIKADFAGRGWFPATSGNLSIRVGEIVDQKFTFAVTASGKDKSQSTPEDFLLVNELSLPTEATNLKPSAETKIHSEIYRLTGCGAIFHIHTVYNNLLSELCWEQGSIPIEGVELIKAFNIWEEDASIEIPILPNYADIAKIASGIEAALIPRIPGIVLRKHGIYAWGADAFEAKRHLEAFEYLFEYSYKLNLIQRASTRRR</sequence>
<feature type="binding site" evidence="6">
    <location>
        <position position="108"/>
    </location>
    <ligand>
        <name>Zn(2+)</name>
        <dbReference type="ChEBI" id="CHEBI:29105"/>
    </ligand>
</feature>
<comment type="similarity">
    <text evidence="6">Belongs to the aldolase class II family. MtnB subfamily.</text>
</comment>
<dbReference type="AlphaFoldDB" id="A0A6B8RLV7"/>
<comment type="cofactor">
    <cofactor evidence="6">
        <name>Zn(2+)</name>
        <dbReference type="ChEBI" id="CHEBI:29105"/>
    </cofactor>
    <text evidence="6">Binds 1 zinc ion per subunit.</text>
</comment>
<dbReference type="SUPFAM" id="SSF53639">
    <property type="entry name" value="AraD/HMP-PK domain-like"/>
    <property type="match status" value="1"/>
</dbReference>
<evidence type="ECO:0000256" key="6">
    <source>
        <dbReference type="HAMAP-Rule" id="MF_01677"/>
    </source>
</evidence>
<dbReference type="OrthoDB" id="9805559at2"/>
<comment type="pathway">
    <text evidence="6">Amino-acid biosynthesis; L-methionine biosynthesis via salvage pathway; L-methionine from S-methyl-5-thio-alpha-D-ribose 1-phosphate: step 2/6.</text>
</comment>
<protein>
    <recommendedName>
        <fullName evidence="6">Methylthioribulose-1-phosphate dehydratase</fullName>
        <shortName evidence="6">MTRu-1-P dehydratase</shortName>
        <ecNumber evidence="6">4.2.1.109</ecNumber>
    </recommendedName>
</protein>
<dbReference type="InterPro" id="IPR036409">
    <property type="entry name" value="Aldolase_II/adducin_N_sf"/>
</dbReference>
<dbReference type="Proteomes" id="UP000426246">
    <property type="component" value="Chromosome"/>
</dbReference>
<feature type="domain" description="Class II aldolase/adducin N-terminal" evidence="7">
    <location>
        <begin position="15"/>
        <end position="206"/>
    </location>
</feature>
<dbReference type="Pfam" id="PF00596">
    <property type="entry name" value="Aldolase_II"/>
    <property type="match status" value="1"/>
</dbReference>
<comment type="catalytic activity">
    <reaction evidence="6">
        <text>5-(methylsulfanyl)-D-ribulose 1-phosphate = 5-methylsulfanyl-2,3-dioxopentyl phosphate + H2O</text>
        <dbReference type="Rhea" id="RHEA:15549"/>
        <dbReference type="ChEBI" id="CHEBI:15377"/>
        <dbReference type="ChEBI" id="CHEBI:58548"/>
        <dbReference type="ChEBI" id="CHEBI:58828"/>
        <dbReference type="EC" id="4.2.1.109"/>
    </reaction>
</comment>
<dbReference type="PANTHER" id="PTHR10640:SF7">
    <property type="entry name" value="METHYLTHIORIBULOSE-1-PHOSPHATE DEHYDRATASE"/>
    <property type="match status" value="1"/>
</dbReference>
<keyword evidence="9" id="KW-1185">Reference proteome</keyword>
<dbReference type="GO" id="GO:0005737">
    <property type="term" value="C:cytoplasm"/>
    <property type="evidence" value="ECO:0007669"/>
    <property type="project" value="UniProtKB-UniRule"/>
</dbReference>
<evidence type="ECO:0000256" key="1">
    <source>
        <dbReference type="ARBA" id="ARBA00022605"/>
    </source>
</evidence>
<dbReference type="SMART" id="SM01007">
    <property type="entry name" value="Aldolase_II"/>
    <property type="match status" value="1"/>
</dbReference>
<reference evidence="9" key="1">
    <citation type="submission" date="2018-11" db="EMBL/GenBank/DDBJ databases">
        <title>Complete genome sequence of Paenibacillus sp. ML311-T8.</title>
        <authorList>
            <person name="Nam Y.-D."/>
            <person name="Kang J."/>
            <person name="Chung W.-H."/>
            <person name="Park Y.S."/>
        </authorList>
    </citation>
    <scope>NUCLEOTIDE SEQUENCE [LARGE SCALE GENOMIC DNA]</scope>
    <source>
        <strain evidence="9">ML311-T8</strain>
    </source>
</reference>
<dbReference type="Gene3D" id="3.40.225.10">
    <property type="entry name" value="Class II aldolase/adducin N-terminal domain"/>
    <property type="match status" value="1"/>
</dbReference>
<dbReference type="UniPathway" id="UPA00904">
    <property type="reaction ID" value="UER00875"/>
</dbReference>
<comment type="function">
    <text evidence="6">Catalyzes the dehydration of methylthioribulose-1-phosphate (MTRu-1-P) into 2,3-diketo-5-methylthiopentyl-1-phosphate (DK-MTP-1-P).</text>
</comment>
<dbReference type="EC" id="4.2.1.109" evidence="6"/>
<keyword evidence="4 6" id="KW-0486">Methionine biosynthesis</keyword>
<keyword evidence="5 6" id="KW-0456">Lyase</keyword>
<dbReference type="NCBIfam" id="TIGR03328">
    <property type="entry name" value="salvage_mtnB"/>
    <property type="match status" value="1"/>
</dbReference>
<dbReference type="HAMAP" id="MF_01677">
    <property type="entry name" value="Salvage_MtnB"/>
    <property type="match status" value="1"/>
</dbReference>
<accession>A0A6B8RLV7</accession>
<dbReference type="EMBL" id="CP034235">
    <property type="protein sequence ID" value="QGQ96827.1"/>
    <property type="molecule type" value="Genomic_DNA"/>
</dbReference>